<reference evidence="1" key="2">
    <citation type="journal article" date="2022" name="New Phytol.">
        <title>Evolutionary transition to the ectomycorrhizal habit in the genomes of a hyperdiverse lineage of mushroom-forming fungi.</title>
        <authorList>
            <person name="Looney B."/>
            <person name="Miyauchi S."/>
            <person name="Morin E."/>
            <person name="Drula E."/>
            <person name="Courty P.E."/>
            <person name="Kohler A."/>
            <person name="Kuo A."/>
            <person name="LaButti K."/>
            <person name="Pangilinan J."/>
            <person name="Lipzen A."/>
            <person name="Riley R."/>
            <person name="Andreopoulos W."/>
            <person name="He G."/>
            <person name="Johnson J."/>
            <person name="Nolan M."/>
            <person name="Tritt A."/>
            <person name="Barry K.W."/>
            <person name="Grigoriev I.V."/>
            <person name="Nagy L.G."/>
            <person name="Hibbett D."/>
            <person name="Henrissat B."/>
            <person name="Matheny P.B."/>
            <person name="Labbe J."/>
            <person name="Martin F.M."/>
        </authorList>
    </citation>
    <scope>NUCLEOTIDE SEQUENCE</scope>
    <source>
        <strain evidence="1">FP105234-sp</strain>
    </source>
</reference>
<dbReference type="Proteomes" id="UP000814033">
    <property type="component" value="Unassembled WGS sequence"/>
</dbReference>
<evidence type="ECO:0000313" key="2">
    <source>
        <dbReference type="Proteomes" id="UP000814033"/>
    </source>
</evidence>
<gene>
    <name evidence="1" type="ORF">FA95DRAFT_1607661</name>
</gene>
<comment type="caution">
    <text evidence="1">The sequence shown here is derived from an EMBL/GenBank/DDBJ whole genome shotgun (WGS) entry which is preliminary data.</text>
</comment>
<protein>
    <submittedName>
        <fullName evidence="1">Uncharacterized protein</fullName>
    </submittedName>
</protein>
<dbReference type="EMBL" id="MU275950">
    <property type="protein sequence ID" value="KAI0045480.1"/>
    <property type="molecule type" value="Genomic_DNA"/>
</dbReference>
<name>A0ACB8RPE5_9AGAM</name>
<accession>A0ACB8RPE5</accession>
<proteinExistence type="predicted"/>
<organism evidence="1 2">
    <name type="scientific">Auriscalpium vulgare</name>
    <dbReference type="NCBI Taxonomy" id="40419"/>
    <lineage>
        <taxon>Eukaryota</taxon>
        <taxon>Fungi</taxon>
        <taxon>Dikarya</taxon>
        <taxon>Basidiomycota</taxon>
        <taxon>Agaricomycotina</taxon>
        <taxon>Agaricomycetes</taxon>
        <taxon>Russulales</taxon>
        <taxon>Auriscalpiaceae</taxon>
        <taxon>Auriscalpium</taxon>
    </lineage>
</organism>
<keyword evidence="2" id="KW-1185">Reference proteome</keyword>
<reference evidence="1" key="1">
    <citation type="submission" date="2021-02" db="EMBL/GenBank/DDBJ databases">
        <authorList>
            <consortium name="DOE Joint Genome Institute"/>
            <person name="Ahrendt S."/>
            <person name="Looney B.P."/>
            <person name="Miyauchi S."/>
            <person name="Morin E."/>
            <person name="Drula E."/>
            <person name="Courty P.E."/>
            <person name="Chicoki N."/>
            <person name="Fauchery L."/>
            <person name="Kohler A."/>
            <person name="Kuo A."/>
            <person name="Labutti K."/>
            <person name="Pangilinan J."/>
            <person name="Lipzen A."/>
            <person name="Riley R."/>
            <person name="Andreopoulos W."/>
            <person name="He G."/>
            <person name="Johnson J."/>
            <person name="Barry K.W."/>
            <person name="Grigoriev I.V."/>
            <person name="Nagy L."/>
            <person name="Hibbett D."/>
            <person name="Henrissat B."/>
            <person name="Matheny P.B."/>
            <person name="Labbe J."/>
            <person name="Martin F."/>
        </authorList>
    </citation>
    <scope>NUCLEOTIDE SEQUENCE</scope>
    <source>
        <strain evidence="1">FP105234-sp</strain>
    </source>
</reference>
<sequence length="166" mass="18170">MTKETPNSPRPVSTSSEHYHKDDYIIDLILIQGIPVALWAVAWQRQNPLFLLGCAAYVLTMLAFQYWDDPDEKNAPRKGLYWGEVWEGGVCAGSALAWAMIVGPCQSIIFLVVVWTAMLKESHLLSVANVVVQVLLALVAVLAGGVFIASVSERLGPCAKCKRGDI</sequence>
<evidence type="ECO:0000313" key="1">
    <source>
        <dbReference type="EMBL" id="KAI0045480.1"/>
    </source>
</evidence>